<accession>A0A0W1R8F6</accession>
<comment type="caution">
    <text evidence="1">The sequence shown here is derived from an EMBL/GenBank/DDBJ whole genome shotgun (WGS) entry which is preliminary data.</text>
</comment>
<evidence type="ECO:0000313" key="2">
    <source>
        <dbReference type="Proteomes" id="UP000054387"/>
    </source>
</evidence>
<evidence type="ECO:0000313" key="1">
    <source>
        <dbReference type="EMBL" id="KTG09639.1"/>
    </source>
</evidence>
<name>A0A0W1R8F6_9EURY</name>
<dbReference type="AlphaFoldDB" id="A0A0W1R8F6"/>
<sequence>MQFVICFLERIWTNVFDSVTEERTDAPVLLSDVSQTTIVEPHEILRMSSTVSGMLVVYLSAINLDGHNI</sequence>
<dbReference type="Proteomes" id="UP000054387">
    <property type="component" value="Unassembled WGS sequence"/>
</dbReference>
<gene>
    <name evidence="1" type="ORF">AUR64_08315</name>
</gene>
<protein>
    <submittedName>
        <fullName evidence="1">Uncharacterized protein</fullName>
    </submittedName>
</protein>
<keyword evidence="2" id="KW-1185">Reference proteome</keyword>
<dbReference type="EMBL" id="LOPU01000018">
    <property type="protein sequence ID" value="KTG09639.1"/>
    <property type="molecule type" value="Genomic_DNA"/>
</dbReference>
<proteinExistence type="predicted"/>
<organism evidence="1 2">
    <name type="scientific">Haloprofundus marisrubri</name>
    <dbReference type="NCBI Taxonomy" id="1514971"/>
    <lineage>
        <taxon>Archaea</taxon>
        <taxon>Methanobacteriati</taxon>
        <taxon>Methanobacteriota</taxon>
        <taxon>Stenosarchaea group</taxon>
        <taxon>Halobacteria</taxon>
        <taxon>Halobacteriales</taxon>
        <taxon>Haloferacaceae</taxon>
        <taxon>Haloprofundus</taxon>
    </lineage>
</organism>
<reference evidence="1 2" key="1">
    <citation type="submission" date="2015-12" db="EMBL/GenBank/DDBJ databases">
        <title>Haloprofundus marisrubri gen. nov., sp. nov., an extremely halophilic archaeon isolated from the Discovery deep brine-seawater interface in the Red Sea.</title>
        <authorList>
            <person name="Zhang G."/>
            <person name="Stingl U."/>
            <person name="Rashid M."/>
        </authorList>
    </citation>
    <scope>NUCLEOTIDE SEQUENCE [LARGE SCALE GENOMIC DNA]</scope>
    <source>
        <strain evidence="1 2">SB9</strain>
    </source>
</reference>